<dbReference type="InterPro" id="IPR017853">
    <property type="entry name" value="GH"/>
</dbReference>
<feature type="domain" description="SIS" evidence="3">
    <location>
        <begin position="386"/>
        <end position="549"/>
    </location>
</feature>
<dbReference type="SUPFAM" id="SSF51445">
    <property type="entry name" value="(Trans)glycosidases"/>
    <property type="match status" value="1"/>
</dbReference>
<sequence>MFGFSIFLNEGLTRDTTQYIKEMAEYGFSGIFTSLHIPEDDASQYRKRLTDLGSIAKTYQLELMVDISGEALDRAGFSFKHLRELKEIGVTGLRMDYHISNQQIAELSQEMTIALNASTITEIDIQELREANADFDHLEAWHNYYPRPETALDKDWYHEKNQWLKAYGFTIQGFVPGDEKLRGPLYRGLPTLEEHRGMHPLAAALDLSNETDKVYIGDSGLSKEVLRQFSFYIKEEALKLRVEAFDKQIEYVLGTHINRQDEARDVIRSAEARFKKIPNVEPLSVRKRDVGAVTIDNAKYLRYMGEIQIVKRALPADEKVNVVGQRVWKRMINLENLTTERRNETTFGLDEMSVAEAVQLMNQEDHNVPDAVAEQLPQIEKVIEATITAFKKDGRLIYMGAGTSGRLGVLDAAECVPTFGVEAEMVVGLIAGGEQAMTVAVEGAEDDADLGAQDLKDLHLTENDMVIGIAASGRTPYVIGGLDYARSIGAATGTISCNKGAEISKHADLPIEVDCGPEFLTGSTRLKSGTAQKLILNMISTISMIGIGKVYNNLMVDVKPTNEKLVERSKRIIMQATEADYETAAHYFAEAEQNVKLAIVMILTDSSKEEAAEKLIRADGFVKKTI</sequence>
<dbReference type="Gene3D" id="3.20.20.70">
    <property type="entry name" value="Aldolase class I"/>
    <property type="match status" value="1"/>
</dbReference>
<dbReference type="PANTHER" id="PTHR10088:SF4">
    <property type="entry name" value="GLUCOKINASE REGULATORY PROTEIN"/>
    <property type="match status" value="1"/>
</dbReference>
<dbReference type="GO" id="GO:0016803">
    <property type="term" value="F:ether hydrolase activity"/>
    <property type="evidence" value="ECO:0007669"/>
    <property type="project" value="TreeGrafter"/>
</dbReference>
<dbReference type="PROSITE" id="PS51464">
    <property type="entry name" value="SIS"/>
    <property type="match status" value="1"/>
</dbReference>
<dbReference type="Proteomes" id="UP000030665">
    <property type="component" value="Unassembled WGS sequence"/>
</dbReference>
<reference evidence="4" key="2">
    <citation type="submission" date="2014-03" db="EMBL/GenBank/DDBJ databases">
        <title>The whipworm genome and dual-species transcriptomics of an intimate host-pathogen interaction.</title>
        <authorList>
            <person name="Foth B.J."/>
            <person name="Tsai I.J."/>
            <person name="Reid A.J."/>
            <person name="Bancroft A.J."/>
            <person name="Nichol S."/>
            <person name="Tracey A."/>
            <person name="Holroyd N."/>
            <person name="Cotton J.A."/>
            <person name="Stanley E.J."/>
            <person name="Zarowiecki M."/>
            <person name="Liu J.Z."/>
            <person name="Huckvale T."/>
            <person name="Cooper P.J."/>
            <person name="Grencis R.K."/>
            <person name="Berriman M."/>
        </authorList>
    </citation>
    <scope>NUCLEOTIDE SEQUENCE [LARGE SCALE GENOMIC DNA]</scope>
</reference>
<dbReference type="InterPro" id="IPR029000">
    <property type="entry name" value="Cyclophilin-like_dom_sf"/>
</dbReference>
<dbReference type="GO" id="GO:0097367">
    <property type="term" value="F:carbohydrate derivative binding"/>
    <property type="evidence" value="ECO:0007669"/>
    <property type="project" value="InterPro"/>
</dbReference>
<dbReference type="STRING" id="36087.A0A077ZK10"/>
<dbReference type="EMBL" id="HG806847">
    <property type="protein sequence ID" value="CDW60033.1"/>
    <property type="molecule type" value="Genomic_DNA"/>
</dbReference>
<proteinExistence type="inferred from homology"/>
<dbReference type="CDD" id="cd05007">
    <property type="entry name" value="SIS_Etherase"/>
    <property type="match status" value="1"/>
</dbReference>
<dbReference type="NCBIfam" id="NF003915">
    <property type="entry name" value="PRK05441.1"/>
    <property type="match status" value="1"/>
</dbReference>
<dbReference type="InterPro" id="IPR043894">
    <property type="entry name" value="MupG_C"/>
</dbReference>
<keyword evidence="1" id="KW-0456">Lyase</keyword>
<keyword evidence="2" id="KW-0119">Carbohydrate metabolism</keyword>
<dbReference type="Gene3D" id="3.40.50.10490">
    <property type="entry name" value="Glucose-6-phosphate isomerase like protein, domain 1"/>
    <property type="match status" value="1"/>
</dbReference>
<dbReference type="Pfam" id="PF05913">
    <property type="entry name" value="MupG_C"/>
    <property type="match status" value="1"/>
</dbReference>
<name>A0A077ZK10_TRITR</name>
<dbReference type="Pfam" id="PF22645">
    <property type="entry name" value="GKRP_SIS_N"/>
    <property type="match status" value="1"/>
</dbReference>
<dbReference type="GO" id="GO:0009254">
    <property type="term" value="P:peptidoglycan turnover"/>
    <property type="evidence" value="ECO:0007669"/>
    <property type="project" value="TreeGrafter"/>
</dbReference>
<dbReference type="InterPro" id="IPR001347">
    <property type="entry name" value="SIS_dom"/>
</dbReference>
<dbReference type="NCBIfam" id="TIGR00274">
    <property type="entry name" value="N-acetylmuramic acid 6-phosphate etherase"/>
    <property type="match status" value="1"/>
</dbReference>
<dbReference type="Pfam" id="PF19200">
    <property type="entry name" value="MupG_N"/>
    <property type="match status" value="1"/>
</dbReference>
<dbReference type="GO" id="GO:0046348">
    <property type="term" value="P:amino sugar catabolic process"/>
    <property type="evidence" value="ECO:0007669"/>
    <property type="project" value="InterPro"/>
</dbReference>
<evidence type="ECO:0000256" key="1">
    <source>
        <dbReference type="ARBA" id="ARBA00023239"/>
    </source>
</evidence>
<reference evidence="4" key="1">
    <citation type="submission" date="2014-01" db="EMBL/GenBank/DDBJ databases">
        <authorList>
            <person name="Aslett M."/>
        </authorList>
    </citation>
    <scope>NUCLEOTIDE SEQUENCE</scope>
</reference>
<dbReference type="InterPro" id="IPR005486">
    <property type="entry name" value="Glucokinase_regulatory_CS"/>
</dbReference>
<protein>
    <submittedName>
        <fullName evidence="4">SIS 2 and DUF871 domain containing protein</fullName>
    </submittedName>
</protein>
<dbReference type="SUPFAM" id="SSF53697">
    <property type="entry name" value="SIS domain"/>
    <property type="match status" value="1"/>
</dbReference>
<dbReference type="OrthoDB" id="311172at2759"/>
<dbReference type="PROSITE" id="PS01272">
    <property type="entry name" value="GCKR"/>
    <property type="match status" value="1"/>
</dbReference>
<dbReference type="SUPFAM" id="SSF50891">
    <property type="entry name" value="Cyclophilin-like"/>
    <property type="match status" value="1"/>
</dbReference>
<dbReference type="HAMAP" id="MF_00068">
    <property type="entry name" value="MurQ"/>
    <property type="match status" value="1"/>
</dbReference>
<evidence type="ECO:0000259" key="3">
    <source>
        <dbReference type="PROSITE" id="PS51464"/>
    </source>
</evidence>
<dbReference type="FunFam" id="3.40.50.10490:FF:000014">
    <property type="entry name" value="N-acetylmuramic acid 6-phosphate etherase"/>
    <property type="match status" value="1"/>
</dbReference>
<dbReference type="InterPro" id="IPR005488">
    <property type="entry name" value="Etherase_MurQ"/>
</dbReference>
<dbReference type="InterPro" id="IPR040190">
    <property type="entry name" value="MURQ/GCKR"/>
</dbReference>
<dbReference type="AlphaFoldDB" id="A0A077ZK10"/>
<gene>
    <name evidence="4" type="ORF">TTRE_0000837601</name>
</gene>
<dbReference type="NCBIfam" id="NF009222">
    <property type="entry name" value="PRK12570.1"/>
    <property type="match status" value="1"/>
</dbReference>
<dbReference type="InterPro" id="IPR013785">
    <property type="entry name" value="Aldolase_TIM"/>
</dbReference>
<dbReference type="GO" id="GO:0016835">
    <property type="term" value="F:carbon-oxygen lyase activity"/>
    <property type="evidence" value="ECO:0007669"/>
    <property type="project" value="InterPro"/>
</dbReference>
<dbReference type="PANTHER" id="PTHR10088">
    <property type="entry name" value="GLUCOKINASE REGULATORY PROTEIN"/>
    <property type="match status" value="1"/>
</dbReference>
<evidence type="ECO:0000313" key="4">
    <source>
        <dbReference type="EMBL" id="CDW60033.1"/>
    </source>
</evidence>
<dbReference type="Gene3D" id="2.40.100.10">
    <property type="entry name" value="Cyclophilin-like"/>
    <property type="match status" value="1"/>
</dbReference>
<organism evidence="4 5">
    <name type="scientific">Trichuris trichiura</name>
    <name type="common">Whipworm</name>
    <name type="synonym">Trichocephalus trichiurus</name>
    <dbReference type="NCBI Taxonomy" id="36087"/>
    <lineage>
        <taxon>Eukaryota</taxon>
        <taxon>Metazoa</taxon>
        <taxon>Ecdysozoa</taxon>
        <taxon>Nematoda</taxon>
        <taxon>Enoplea</taxon>
        <taxon>Dorylaimia</taxon>
        <taxon>Trichinellida</taxon>
        <taxon>Trichuridae</taxon>
        <taxon>Trichuris</taxon>
    </lineage>
</organism>
<accession>A0A077ZK10</accession>
<evidence type="ECO:0000313" key="5">
    <source>
        <dbReference type="Proteomes" id="UP000030665"/>
    </source>
</evidence>
<dbReference type="InterPro" id="IPR043797">
    <property type="entry name" value="MupG_N"/>
</dbReference>
<evidence type="ECO:0000256" key="2">
    <source>
        <dbReference type="ARBA" id="ARBA00023277"/>
    </source>
</evidence>
<dbReference type="InterPro" id="IPR046348">
    <property type="entry name" value="SIS_dom_sf"/>
</dbReference>
<keyword evidence="5" id="KW-1185">Reference proteome</keyword>